<dbReference type="InterPro" id="IPR036291">
    <property type="entry name" value="NAD(P)-bd_dom_sf"/>
</dbReference>
<dbReference type="PANTHER" id="PTHR43333">
    <property type="entry name" value="2-HACID_DH_C DOMAIN-CONTAINING PROTEIN"/>
    <property type="match status" value="1"/>
</dbReference>
<dbReference type="Gene3D" id="3.40.50.720">
    <property type="entry name" value="NAD(P)-binding Rossmann-like Domain"/>
    <property type="match status" value="2"/>
</dbReference>
<keyword evidence="1" id="KW-0560">Oxidoreductase</keyword>
<evidence type="ECO:0000256" key="1">
    <source>
        <dbReference type="ARBA" id="ARBA00023002"/>
    </source>
</evidence>
<reference evidence="4 5" key="1">
    <citation type="submission" date="2020-06" db="EMBL/GenBank/DDBJ databases">
        <title>Genome sequence of 2 isolates from Red Sea Mangroves.</title>
        <authorList>
            <person name="Sefrji F."/>
            <person name="Michoud G."/>
            <person name="Merlino G."/>
            <person name="Daffonchio D."/>
        </authorList>
    </citation>
    <scope>NUCLEOTIDE SEQUENCE [LARGE SCALE GENOMIC DNA]</scope>
    <source>
        <strain evidence="4 5">R1DC25</strain>
    </source>
</reference>
<dbReference type="KEGG" id="kmn:HW532_16135"/>
<evidence type="ECO:0000259" key="3">
    <source>
        <dbReference type="Pfam" id="PF02826"/>
    </source>
</evidence>
<protein>
    <submittedName>
        <fullName evidence="4">Glyoxylate/hydroxypyruvate reductase A</fullName>
    </submittedName>
</protein>
<dbReference type="AlphaFoldDB" id="A0A7S8C646"/>
<proteinExistence type="predicted"/>
<gene>
    <name evidence="4" type="ORF">HW532_16135</name>
</gene>
<evidence type="ECO:0000313" key="4">
    <source>
        <dbReference type="EMBL" id="QPC44087.1"/>
    </source>
</evidence>
<dbReference type="CDD" id="cd12164">
    <property type="entry name" value="GDH_like_2"/>
    <property type="match status" value="1"/>
</dbReference>
<accession>A0A7S8C646</accession>
<organism evidence="4 5">
    <name type="scientific">Kaustia mangrovi</name>
    <dbReference type="NCBI Taxonomy" id="2593653"/>
    <lineage>
        <taxon>Bacteria</taxon>
        <taxon>Pseudomonadati</taxon>
        <taxon>Pseudomonadota</taxon>
        <taxon>Alphaproteobacteria</taxon>
        <taxon>Hyphomicrobiales</taxon>
        <taxon>Parvibaculaceae</taxon>
        <taxon>Kaustia</taxon>
    </lineage>
</organism>
<sequence>MACPIALVTRLSPEEEDAWADALNAALLDETVTSVRSMTPEERERCEIAIVANPDPADIALLPNCRWIQSVWAGVERLVAELADRPVPIVRLVDPALADKMAEAVLAWTLYLFRDMPAYARQQRAHLWKQRPYRRAEEMTVALLGLGALGQAAALRLGEAGFRVAGWSRRPKSIDGVACHAGEDGLKTVLAAADILVCLLPLTEGTRGLLDAARFGQMREGASLVNFARGPIVATGDLIAALDSGHLDHAVLDVFDTEPLPADSPLWDHPSVTVLPHISAPTDKRSAARIVAENISAYRVDGTIPPMVDIARGY</sequence>
<evidence type="ECO:0000256" key="2">
    <source>
        <dbReference type="ARBA" id="ARBA00023027"/>
    </source>
</evidence>
<keyword evidence="2" id="KW-0520">NAD</keyword>
<dbReference type="GO" id="GO:0016491">
    <property type="term" value="F:oxidoreductase activity"/>
    <property type="evidence" value="ECO:0007669"/>
    <property type="project" value="UniProtKB-KW"/>
</dbReference>
<keyword evidence="5" id="KW-1185">Reference proteome</keyword>
<keyword evidence="4" id="KW-0670">Pyruvate</keyword>
<dbReference type="InterPro" id="IPR006140">
    <property type="entry name" value="D-isomer_DH_NAD-bd"/>
</dbReference>
<feature type="domain" description="D-isomer specific 2-hydroxyacid dehydrogenase NAD-binding" evidence="3">
    <location>
        <begin position="108"/>
        <end position="279"/>
    </location>
</feature>
<dbReference type="GO" id="GO:0051287">
    <property type="term" value="F:NAD binding"/>
    <property type="evidence" value="ECO:0007669"/>
    <property type="project" value="InterPro"/>
</dbReference>
<dbReference type="EMBL" id="CP058214">
    <property type="protein sequence ID" value="QPC44087.1"/>
    <property type="molecule type" value="Genomic_DNA"/>
</dbReference>
<dbReference type="Pfam" id="PF02826">
    <property type="entry name" value="2-Hacid_dh_C"/>
    <property type="match status" value="1"/>
</dbReference>
<name>A0A7S8C646_9HYPH</name>
<dbReference type="PANTHER" id="PTHR43333:SF1">
    <property type="entry name" value="D-ISOMER SPECIFIC 2-HYDROXYACID DEHYDROGENASE NAD-BINDING DOMAIN-CONTAINING PROTEIN"/>
    <property type="match status" value="1"/>
</dbReference>
<dbReference type="SUPFAM" id="SSF51735">
    <property type="entry name" value="NAD(P)-binding Rossmann-fold domains"/>
    <property type="match status" value="1"/>
</dbReference>
<dbReference type="Proteomes" id="UP000593594">
    <property type="component" value="Chromosome"/>
</dbReference>
<dbReference type="SUPFAM" id="SSF52283">
    <property type="entry name" value="Formate/glycerate dehydrogenase catalytic domain-like"/>
    <property type="match status" value="1"/>
</dbReference>
<dbReference type="RefSeq" id="WP_213161450.1">
    <property type="nucleotide sequence ID" value="NZ_CP058214.1"/>
</dbReference>
<evidence type="ECO:0000313" key="5">
    <source>
        <dbReference type="Proteomes" id="UP000593594"/>
    </source>
</evidence>